<organism evidence="2 3">
    <name type="scientific">Maribrevibacterium harenarium</name>
    <dbReference type="NCBI Taxonomy" id="2589817"/>
    <lineage>
        <taxon>Bacteria</taxon>
        <taxon>Pseudomonadati</taxon>
        <taxon>Pseudomonadota</taxon>
        <taxon>Gammaproteobacteria</taxon>
        <taxon>Oceanospirillales</taxon>
        <taxon>Oceanospirillaceae</taxon>
        <taxon>Maribrevibacterium</taxon>
    </lineage>
</organism>
<dbReference type="PANTHER" id="PTHR11614">
    <property type="entry name" value="PHOSPHOLIPASE-RELATED"/>
    <property type="match status" value="1"/>
</dbReference>
<evidence type="ECO:0000259" key="1">
    <source>
        <dbReference type="Pfam" id="PF12146"/>
    </source>
</evidence>
<evidence type="ECO:0000313" key="2">
    <source>
        <dbReference type="EMBL" id="TPE55337.1"/>
    </source>
</evidence>
<proteinExistence type="predicted"/>
<dbReference type="SUPFAM" id="SSF53474">
    <property type="entry name" value="alpha/beta-Hydrolases"/>
    <property type="match status" value="1"/>
</dbReference>
<evidence type="ECO:0000313" key="3">
    <source>
        <dbReference type="Proteomes" id="UP000315901"/>
    </source>
</evidence>
<dbReference type="PROSITE" id="PS51257">
    <property type="entry name" value="PROKAR_LIPOPROTEIN"/>
    <property type="match status" value="1"/>
</dbReference>
<sequence length="391" mass="43494">MIRSVFVGVVTSVFITLLSGCSSLEPRSEPVTSVAFANYQADTIKQLQIGRPESPNKSDEVLWNAPQQWLPTGHNDQQKPSKGILLMHGLGDSPWSFHDLGAELAQQGFLARSILLPGHGTTPADMLDVKAEDWLAVVHQQAQALQSDVDGPIYLGGFSTGANLILEYAVQHPEVAGLALFSPGFKSSVPLQWVTPLLAPFKPWLLDPEARKTLPAPVRYMNMPTNGFAQYHRTSALAQQLLEQPLHRPVLMVVSEHDSVLDTGYLLEVFQTQFPHPSSRLIWYGQLPEGVQQSERILVKSDYLPEERISQFSHMGVLFAPDNPLYGRDGSVKICRNSQDEAQTAACENGAELWYSAWGYQEEGKVHARLTYNPYFNWQSEVLRTVFSVGK</sequence>
<feature type="domain" description="Serine aminopeptidase S33" evidence="1">
    <location>
        <begin position="79"/>
        <end position="206"/>
    </location>
</feature>
<dbReference type="OrthoDB" id="8476759at2"/>
<comment type="caution">
    <text evidence="2">The sequence shown here is derived from an EMBL/GenBank/DDBJ whole genome shotgun (WGS) entry which is preliminary data.</text>
</comment>
<dbReference type="Gene3D" id="3.40.50.1820">
    <property type="entry name" value="alpha/beta hydrolase"/>
    <property type="match status" value="1"/>
</dbReference>
<dbReference type="GO" id="GO:0016787">
    <property type="term" value="F:hydrolase activity"/>
    <property type="evidence" value="ECO:0007669"/>
    <property type="project" value="UniProtKB-KW"/>
</dbReference>
<accession>A0A501X4J8</accession>
<name>A0A501X4J8_9GAMM</name>
<dbReference type="InterPro" id="IPR029058">
    <property type="entry name" value="AB_hydrolase_fold"/>
</dbReference>
<gene>
    <name evidence="2" type="ORF">FJM67_01985</name>
</gene>
<dbReference type="Pfam" id="PF12146">
    <property type="entry name" value="Hydrolase_4"/>
    <property type="match status" value="1"/>
</dbReference>
<dbReference type="InterPro" id="IPR051044">
    <property type="entry name" value="MAG_DAG_Lipase"/>
</dbReference>
<dbReference type="Proteomes" id="UP000315901">
    <property type="component" value="Unassembled WGS sequence"/>
</dbReference>
<keyword evidence="3" id="KW-1185">Reference proteome</keyword>
<dbReference type="RefSeq" id="WP_140587000.1">
    <property type="nucleotide sequence ID" value="NZ_VFRR01000002.1"/>
</dbReference>
<reference evidence="2 3" key="1">
    <citation type="submission" date="2019-06" db="EMBL/GenBank/DDBJ databases">
        <title>A novel bacterium of genus Marinomonas, isolated from coastal sand.</title>
        <authorList>
            <person name="Huang H."/>
            <person name="Mo K."/>
            <person name="Hu Y."/>
        </authorList>
    </citation>
    <scope>NUCLEOTIDE SEQUENCE [LARGE SCALE GENOMIC DNA]</scope>
    <source>
        <strain evidence="2 3">HB171799</strain>
    </source>
</reference>
<dbReference type="InterPro" id="IPR022742">
    <property type="entry name" value="Hydrolase_4"/>
</dbReference>
<dbReference type="EMBL" id="VFRR01000002">
    <property type="protein sequence ID" value="TPE55337.1"/>
    <property type="molecule type" value="Genomic_DNA"/>
</dbReference>
<protein>
    <submittedName>
        <fullName evidence="2">Alpha/beta hydrolase</fullName>
    </submittedName>
</protein>
<dbReference type="AlphaFoldDB" id="A0A501X4J8"/>
<keyword evidence="2" id="KW-0378">Hydrolase</keyword>